<dbReference type="STRING" id="6184.A0A430QJ21"/>
<dbReference type="Pfam" id="PF19030">
    <property type="entry name" value="TSP1_ADAMTS"/>
    <property type="match status" value="2"/>
</dbReference>
<dbReference type="Proteomes" id="UP000290809">
    <property type="component" value="Unassembled WGS sequence"/>
</dbReference>
<feature type="domain" description="ADAMTS cysteine-rich" evidence="8">
    <location>
        <begin position="565"/>
        <end position="632"/>
    </location>
</feature>
<keyword evidence="3" id="KW-0479">Metal-binding</keyword>
<evidence type="ECO:0000256" key="2">
    <source>
        <dbReference type="ARBA" id="ARBA00022525"/>
    </source>
</evidence>
<evidence type="ECO:0000256" key="5">
    <source>
        <dbReference type="ARBA" id="ARBA00022833"/>
    </source>
</evidence>
<keyword evidence="4" id="KW-0378">Hydrolase</keyword>
<dbReference type="InterPro" id="IPR024079">
    <property type="entry name" value="MetalloPept_cat_dom_sf"/>
</dbReference>
<keyword evidence="10" id="KW-1185">Reference proteome</keyword>
<dbReference type="GO" id="GO:0008237">
    <property type="term" value="F:metallopeptidase activity"/>
    <property type="evidence" value="ECO:0007669"/>
    <property type="project" value="InterPro"/>
</dbReference>
<sequence length="1507" mass="173395">MYTVLTLTNNCIHLEYLRRDFKTFQYPFYNSNQIINLSQSYNMVEFCINPVEVVEYFQPEHSDIICKTEGIDNATKWRDTQYLLSQNNYLINSNYDCNNFQDCYIRNEQSSLHYDIKIDSQLKQSILSHNQHMTTLLSLIYQVYQPLEHSNEYHNKMSPDKSINVSIESNEEQHTPHIHNTNFNQMNSFYTSYSSYHPEERVDTESHMMLISHLSKHQLKQFRGNHDKHTRLQKTNCKQTIRNRTASNYNNISNYTMNVYGHSQSVRVDQKSIFVIDRPSSSLNVSSPTTIYRSATSIHHVPHSLKNELSVNNETKKGNQQNNNPILSFQYVEPHTVELLVVVTESMKQQFGPLINEYLLSTMTTVSTLLRHPSLKNSIQLNVVDIILLDPVYARRHNLEDWLNSKQEQVMARFCKWVNRLRTPTYTWDSAILLNVGLGAKHDFELNSSCGLEEQNHHMVDPQTRSSAHDLNLGTYPYYQSGDEWNYREDYRNSDVHQYEFVRRDTIMSGTLYFDQFPLRWSACSRQAIHLFIESNAANCLRHLNSETTFYSAEKLASQSMDNRPGQIFSLNQQCEFVLKIKGTQFCGQMLPACRQLYCQDSEHRSCLPMETAWAEGTPCGSSKWCIQGRCVSTNENPTPLHGNWGEWGSWSKCSRSCGGGVQFSERECNNPDLPDGTPCYAQRDDICIKGKCWETGCDGILGSRLRFDRCRVCGGDNSTCEEIKGVFNGNTLTPPGTYPRGLITAVRIPRGVTNAFVKKVSDRIIPYSSDSYDDFMLLIFEELKTQIRRGETHEPFAGAELYYSGSRSREEIVSITGRLNKDVNIVIRVENSHTTQSLPRVEYSYFIDKSQKNNSLYFIAESEARLAEDRINRRTGRSQDTHSSYETVDKLINPVQHKQSELDNRKIKNEKPKIYFVWRISELPTGCTTCAGNVTTPAECYPLVPKDTEQSQFSQFDLLRPVADYLCASMPKPPSVFRRCSDYCGVRWSAKPVLTGKTSNGIHDFYTSSCSARCNEGQEAVEYVCEEYIVPAEQKDKSKGIWRVAQLGELVCHKAGLGKAPPKPAYVTCKGSCYPVYWILSNWTECNSSCGDGTRKRILYCQDEIGQNWPLNECMTYGESMIYHSKAPKQSVTIHSAQEIILLYQQNNNFQLSLEHNLYIEQYDECFSLSKCRNDINWSITKWSECEPLDEQMKSNCRLVDNITDRKDLINKIIGVRYRNVSCIIDNNDNYHNSLNKYIMPDQLTSSYFMKRIQLDLNFCRKATNRHMLSNLGIFLCSVNCGSGVKQTRISCESVILKDDLDTSSNEKNVVLQGIHIVDNDKCLQNLQYMPRLFTDKTNDTIFVETVERRINNDQEMIPIKVDNINEPVVLTCNEAPCDLRVPAWRTTSWSACSSSCGLGVRQRNVMCVVETQNANLHKRHSVSYTSIFTASRSNIEVVDSQICYNALLPVPTEQETCLEAPCPIWHAEEWQEFKTKPSVIMSVKSKKLKHQQRIRLSVYENFILT</sequence>
<dbReference type="Gene3D" id="3.40.1620.60">
    <property type="match status" value="1"/>
</dbReference>
<comment type="subcellular location">
    <subcellularLocation>
        <location evidence="1">Secreted</location>
    </subcellularLocation>
</comment>
<evidence type="ECO:0000256" key="7">
    <source>
        <dbReference type="ARBA" id="ARBA00023180"/>
    </source>
</evidence>
<comment type="caution">
    <text evidence="9">The sequence shown here is derived from an EMBL/GenBank/DDBJ whole genome shotgun (WGS) entry which is preliminary data.</text>
</comment>
<dbReference type="PANTHER" id="PTHR13723:SF281">
    <property type="entry name" value="PAPILIN"/>
    <property type="match status" value="1"/>
</dbReference>
<dbReference type="GO" id="GO:0031012">
    <property type="term" value="C:extracellular matrix"/>
    <property type="evidence" value="ECO:0007669"/>
    <property type="project" value="TreeGrafter"/>
</dbReference>
<dbReference type="SUPFAM" id="SSF55486">
    <property type="entry name" value="Metalloproteases ('zincins'), catalytic domain"/>
    <property type="match status" value="1"/>
</dbReference>
<dbReference type="EMBL" id="QMKO01001654">
    <property type="protein sequence ID" value="RTG87666.1"/>
    <property type="molecule type" value="Genomic_DNA"/>
</dbReference>
<dbReference type="GO" id="GO:0046872">
    <property type="term" value="F:metal ion binding"/>
    <property type="evidence" value="ECO:0007669"/>
    <property type="project" value="UniProtKB-KW"/>
</dbReference>
<keyword evidence="9" id="KW-0401">Integrin</keyword>
<dbReference type="Pfam" id="PF17771">
    <property type="entry name" value="ADAMTS_CR_2"/>
    <property type="match status" value="1"/>
</dbReference>
<keyword evidence="7" id="KW-0325">Glycoprotein</keyword>
<dbReference type="InterPro" id="IPR036383">
    <property type="entry name" value="TSP1_rpt_sf"/>
</dbReference>
<name>A0A430QJ21_SCHBO</name>
<proteinExistence type="predicted"/>
<reference evidence="9 10" key="1">
    <citation type="journal article" date="2019" name="PLoS Pathog.">
        <title>Genome sequence of the bovine parasite Schistosoma bovis Tanzania.</title>
        <authorList>
            <person name="Oey H."/>
            <person name="Zakrzewski M."/>
            <person name="Gobert G."/>
            <person name="Gravermann K."/>
            <person name="Stoye J."/>
            <person name="Jones M."/>
            <person name="Mcmanus D."/>
            <person name="Krause L."/>
        </authorList>
    </citation>
    <scope>NUCLEOTIDE SEQUENCE [LARGE SCALE GENOMIC DNA]</scope>
    <source>
        <strain evidence="9 10">TAN1997</strain>
    </source>
</reference>
<organism evidence="9 10">
    <name type="scientific">Schistosoma bovis</name>
    <name type="common">Blood fluke</name>
    <dbReference type="NCBI Taxonomy" id="6184"/>
    <lineage>
        <taxon>Eukaryota</taxon>
        <taxon>Metazoa</taxon>
        <taxon>Spiralia</taxon>
        <taxon>Lophotrochozoa</taxon>
        <taxon>Platyhelminthes</taxon>
        <taxon>Trematoda</taxon>
        <taxon>Digenea</taxon>
        <taxon>Strigeidida</taxon>
        <taxon>Schistosomatoidea</taxon>
        <taxon>Schistosomatidae</taxon>
        <taxon>Schistosoma</taxon>
    </lineage>
</organism>
<dbReference type="InterPro" id="IPR050439">
    <property type="entry name" value="ADAMTS_ADAMTS-like"/>
</dbReference>
<dbReference type="InterPro" id="IPR000884">
    <property type="entry name" value="TSP1_rpt"/>
</dbReference>
<dbReference type="Gene3D" id="2.20.100.10">
    <property type="entry name" value="Thrombospondin type-1 (TSP1) repeat"/>
    <property type="match status" value="2"/>
</dbReference>
<dbReference type="GO" id="GO:0005576">
    <property type="term" value="C:extracellular region"/>
    <property type="evidence" value="ECO:0007669"/>
    <property type="project" value="UniProtKB-SubCell"/>
</dbReference>
<protein>
    <submittedName>
        <fullName evidence="9">A disintegrin and metalloproteinase with thrombospondin motifs 9</fullName>
    </submittedName>
</protein>
<keyword evidence="6" id="KW-1015">Disulfide bond</keyword>
<dbReference type="SUPFAM" id="SSF82895">
    <property type="entry name" value="TSP-1 type 1 repeat"/>
    <property type="match status" value="3"/>
</dbReference>
<evidence type="ECO:0000259" key="8">
    <source>
        <dbReference type="Pfam" id="PF17771"/>
    </source>
</evidence>
<evidence type="ECO:0000313" key="10">
    <source>
        <dbReference type="Proteomes" id="UP000290809"/>
    </source>
</evidence>
<keyword evidence="5" id="KW-0862">Zinc</keyword>
<gene>
    <name evidence="9" type="ORF">DC041_0006302</name>
</gene>
<dbReference type="Pfam" id="PF00090">
    <property type="entry name" value="TSP_1"/>
    <property type="match status" value="1"/>
</dbReference>
<keyword evidence="2" id="KW-0964">Secreted</keyword>
<dbReference type="PANTHER" id="PTHR13723">
    <property type="entry name" value="ADAMTS A DISINTEGRIN AND METALLOPROTEASE WITH THROMBOSPONDIN MOTIFS PROTEASE"/>
    <property type="match status" value="1"/>
</dbReference>
<evidence type="ECO:0000256" key="4">
    <source>
        <dbReference type="ARBA" id="ARBA00022801"/>
    </source>
</evidence>
<evidence type="ECO:0000313" key="9">
    <source>
        <dbReference type="EMBL" id="RTG87666.1"/>
    </source>
</evidence>
<evidence type="ECO:0000256" key="6">
    <source>
        <dbReference type="ARBA" id="ARBA00023157"/>
    </source>
</evidence>
<dbReference type="PROSITE" id="PS50092">
    <property type="entry name" value="TSP1"/>
    <property type="match status" value="1"/>
</dbReference>
<evidence type="ECO:0000256" key="3">
    <source>
        <dbReference type="ARBA" id="ARBA00022723"/>
    </source>
</evidence>
<dbReference type="Gene3D" id="2.60.120.830">
    <property type="match status" value="1"/>
</dbReference>
<dbReference type="GO" id="GO:0007229">
    <property type="term" value="P:integrin-mediated signaling pathway"/>
    <property type="evidence" value="ECO:0007669"/>
    <property type="project" value="UniProtKB-KW"/>
</dbReference>
<dbReference type="InterPro" id="IPR041645">
    <property type="entry name" value="ADAMTS_CR_2"/>
</dbReference>
<evidence type="ECO:0000256" key="1">
    <source>
        <dbReference type="ARBA" id="ARBA00004613"/>
    </source>
</evidence>
<dbReference type="SMART" id="SM00209">
    <property type="entry name" value="TSP1"/>
    <property type="match status" value="3"/>
</dbReference>
<dbReference type="Gene3D" id="3.40.390.10">
    <property type="entry name" value="Collagenase (Catalytic Domain)"/>
    <property type="match status" value="1"/>
</dbReference>
<accession>A0A430QJ21</accession>